<evidence type="ECO:0000313" key="5">
    <source>
        <dbReference type="Proteomes" id="UP000593576"/>
    </source>
</evidence>
<dbReference type="InterPro" id="IPR004993">
    <property type="entry name" value="GH3"/>
</dbReference>
<evidence type="ECO:0000256" key="2">
    <source>
        <dbReference type="ARBA" id="ARBA00022598"/>
    </source>
</evidence>
<keyword evidence="2" id="KW-0436">Ligase</keyword>
<dbReference type="EMBL" id="JABFAF010270346">
    <property type="protein sequence ID" value="MBA0878041.1"/>
    <property type="molecule type" value="Genomic_DNA"/>
</dbReference>
<feature type="non-terminal residue" evidence="4">
    <location>
        <position position="147"/>
    </location>
</feature>
<protein>
    <recommendedName>
        <fullName evidence="3">GH3 middle domain-containing protein</fullName>
    </recommendedName>
</protein>
<evidence type="ECO:0000313" key="4">
    <source>
        <dbReference type="EMBL" id="MBA0878041.1"/>
    </source>
</evidence>
<dbReference type="InterPro" id="IPR055377">
    <property type="entry name" value="GH3_M"/>
</dbReference>
<comment type="similarity">
    <text evidence="1">Belongs to the IAA-amido conjugating enzyme family.</text>
</comment>
<dbReference type="GO" id="GO:0016881">
    <property type="term" value="F:acid-amino acid ligase activity"/>
    <property type="evidence" value="ECO:0007669"/>
    <property type="project" value="TreeGrafter"/>
</dbReference>
<sequence length="147" mass="16348">MPVTVQVANKWELFRGLYESPVIKHFGDINQAGKRMELMFARPEIETPSGLKAASVSTSIYNEGLPLVSALYACSEAICGINLEPVRKPCDVSYTFLPNMAYFEFLPVKNERDGSIEMNSNNEDTELVNLVNVKTGQCYEQVVTTCA</sequence>
<dbReference type="AlphaFoldDB" id="A0A7J9N400"/>
<keyword evidence="5" id="KW-1185">Reference proteome</keyword>
<comment type="caution">
    <text evidence="4">The sequence shown here is derived from an EMBL/GenBank/DDBJ whole genome shotgun (WGS) entry which is preliminary data.</text>
</comment>
<evidence type="ECO:0000259" key="3">
    <source>
        <dbReference type="Pfam" id="PF23571"/>
    </source>
</evidence>
<name>A0A7J9N400_GOSSC</name>
<dbReference type="GO" id="GO:0005737">
    <property type="term" value="C:cytoplasm"/>
    <property type="evidence" value="ECO:0007669"/>
    <property type="project" value="TreeGrafter"/>
</dbReference>
<dbReference type="OrthoDB" id="10004661at2759"/>
<evidence type="ECO:0000256" key="1">
    <source>
        <dbReference type="ARBA" id="ARBA00008068"/>
    </source>
</evidence>
<organism evidence="4 5">
    <name type="scientific">Gossypium schwendimanii</name>
    <name type="common">Cotton</name>
    <dbReference type="NCBI Taxonomy" id="34291"/>
    <lineage>
        <taxon>Eukaryota</taxon>
        <taxon>Viridiplantae</taxon>
        <taxon>Streptophyta</taxon>
        <taxon>Embryophyta</taxon>
        <taxon>Tracheophyta</taxon>
        <taxon>Spermatophyta</taxon>
        <taxon>Magnoliopsida</taxon>
        <taxon>eudicotyledons</taxon>
        <taxon>Gunneridae</taxon>
        <taxon>Pentapetalae</taxon>
        <taxon>rosids</taxon>
        <taxon>malvids</taxon>
        <taxon>Malvales</taxon>
        <taxon>Malvaceae</taxon>
        <taxon>Malvoideae</taxon>
        <taxon>Gossypium</taxon>
    </lineage>
</organism>
<dbReference type="Proteomes" id="UP000593576">
    <property type="component" value="Unassembled WGS sequence"/>
</dbReference>
<feature type="domain" description="GH3 middle" evidence="3">
    <location>
        <begin position="94"/>
        <end position="147"/>
    </location>
</feature>
<dbReference type="PANTHER" id="PTHR31901:SF57">
    <property type="entry name" value="INDOLE-3-ACETIC ACID-AMIDO SYNTHETASE GH3.17-LIKE ISOFORM X3"/>
    <property type="match status" value="1"/>
</dbReference>
<accession>A0A7J9N400</accession>
<gene>
    <name evidence="4" type="ORF">Goshw_019286</name>
</gene>
<reference evidence="4 5" key="1">
    <citation type="journal article" date="2019" name="Genome Biol. Evol.">
        <title>Insights into the evolution of the New World diploid cottons (Gossypium, subgenus Houzingenia) based on genome sequencing.</title>
        <authorList>
            <person name="Grover C.E."/>
            <person name="Arick M.A. 2nd"/>
            <person name="Thrash A."/>
            <person name="Conover J.L."/>
            <person name="Sanders W.S."/>
            <person name="Peterson D.G."/>
            <person name="Frelichowski J.E."/>
            <person name="Scheffler J.A."/>
            <person name="Scheffler B.E."/>
            <person name="Wendel J.F."/>
        </authorList>
    </citation>
    <scope>NUCLEOTIDE SEQUENCE [LARGE SCALE GENOMIC DNA]</scope>
    <source>
        <strain evidence="4">1</strain>
        <tissue evidence="4">Leaf</tissue>
    </source>
</reference>
<proteinExistence type="inferred from homology"/>
<dbReference type="PANTHER" id="PTHR31901">
    <property type="entry name" value="GH3 DOMAIN-CONTAINING PROTEIN"/>
    <property type="match status" value="1"/>
</dbReference>
<dbReference type="Pfam" id="PF23571">
    <property type="entry name" value="GH3_M"/>
    <property type="match status" value="1"/>
</dbReference>